<evidence type="ECO:0000256" key="6">
    <source>
        <dbReference type="ARBA" id="ARBA00023136"/>
    </source>
</evidence>
<dbReference type="SUPFAM" id="SSF52047">
    <property type="entry name" value="RNI-like"/>
    <property type="match status" value="1"/>
</dbReference>
<organism evidence="7 8">
    <name type="scientific">Psophocarpus tetragonolobus</name>
    <name type="common">Winged bean</name>
    <name type="synonym">Dolichos tetragonolobus</name>
    <dbReference type="NCBI Taxonomy" id="3891"/>
    <lineage>
        <taxon>Eukaryota</taxon>
        <taxon>Viridiplantae</taxon>
        <taxon>Streptophyta</taxon>
        <taxon>Embryophyta</taxon>
        <taxon>Tracheophyta</taxon>
        <taxon>Spermatophyta</taxon>
        <taxon>Magnoliopsida</taxon>
        <taxon>eudicotyledons</taxon>
        <taxon>Gunneridae</taxon>
        <taxon>Pentapetalae</taxon>
        <taxon>rosids</taxon>
        <taxon>fabids</taxon>
        <taxon>Fabales</taxon>
        <taxon>Fabaceae</taxon>
        <taxon>Papilionoideae</taxon>
        <taxon>50 kb inversion clade</taxon>
        <taxon>NPAAA clade</taxon>
        <taxon>indigoferoid/millettioid clade</taxon>
        <taxon>Phaseoleae</taxon>
        <taxon>Psophocarpus</taxon>
    </lineage>
</organism>
<dbReference type="FunFam" id="3.80.10.10:FF:000095">
    <property type="entry name" value="LRR receptor-like serine/threonine-protein kinase GSO1"/>
    <property type="match status" value="1"/>
</dbReference>
<reference evidence="7 8" key="1">
    <citation type="submission" date="2024-01" db="EMBL/GenBank/DDBJ databases">
        <title>The genomes of 5 underutilized Papilionoideae crops provide insights into root nodulation and disease resistanc.</title>
        <authorList>
            <person name="Jiang F."/>
        </authorList>
    </citation>
    <scope>NUCLEOTIDE SEQUENCE [LARGE SCALE GENOMIC DNA]</scope>
    <source>
        <strain evidence="7">DUOXIRENSHENG_FW03</strain>
        <tissue evidence="7">Leaves</tissue>
    </source>
</reference>
<dbReference type="PANTHER" id="PTHR48057">
    <property type="entry name" value="LEUCINE-RICH REPEAT SERINE/THREONINE-PROTEIN KINASE 1"/>
    <property type="match status" value="1"/>
</dbReference>
<keyword evidence="2" id="KW-0433">Leucine-rich repeat</keyword>
<keyword evidence="4" id="KW-0677">Repeat</keyword>
<dbReference type="Gene3D" id="3.80.10.10">
    <property type="entry name" value="Ribonuclease Inhibitor"/>
    <property type="match status" value="5"/>
</dbReference>
<comment type="caution">
    <text evidence="7">The sequence shown here is derived from an EMBL/GenBank/DDBJ whole genome shotgun (WGS) entry which is preliminary data.</text>
</comment>
<dbReference type="InterPro" id="IPR032675">
    <property type="entry name" value="LRR_dom_sf"/>
</dbReference>
<dbReference type="Pfam" id="PF00560">
    <property type="entry name" value="LRR_1"/>
    <property type="match status" value="7"/>
</dbReference>
<dbReference type="SUPFAM" id="SSF52058">
    <property type="entry name" value="L domain-like"/>
    <property type="match status" value="1"/>
</dbReference>
<evidence type="ECO:0000256" key="1">
    <source>
        <dbReference type="ARBA" id="ARBA00004167"/>
    </source>
</evidence>
<dbReference type="SMART" id="SM00369">
    <property type="entry name" value="LRR_TYP"/>
    <property type="match status" value="9"/>
</dbReference>
<evidence type="ECO:0000256" key="2">
    <source>
        <dbReference type="ARBA" id="ARBA00022614"/>
    </source>
</evidence>
<dbReference type="GO" id="GO:0016020">
    <property type="term" value="C:membrane"/>
    <property type="evidence" value="ECO:0007669"/>
    <property type="project" value="UniProtKB-SubCell"/>
</dbReference>
<name>A0AAN9SC57_PSOTE</name>
<comment type="subcellular location">
    <subcellularLocation>
        <location evidence="1">Membrane</location>
        <topology evidence="1">Single-pass membrane protein</topology>
    </subcellularLocation>
</comment>
<dbReference type="Pfam" id="PF13855">
    <property type="entry name" value="LRR_8"/>
    <property type="match status" value="2"/>
</dbReference>
<protein>
    <submittedName>
        <fullName evidence="7">Uncharacterized protein</fullName>
    </submittedName>
</protein>
<evidence type="ECO:0000256" key="4">
    <source>
        <dbReference type="ARBA" id="ARBA00022737"/>
    </source>
</evidence>
<dbReference type="PANTHER" id="PTHR48057:SF19">
    <property type="entry name" value="LEUCINE-RICH REPEAT-CONTAINING N-TERMINAL PLANT-TYPE DOMAIN-CONTAINING PROTEIN"/>
    <property type="match status" value="1"/>
</dbReference>
<sequence>MFIQSLEHLQVLSLSDSQFSGRIPNILGNLTKLKFLDLSFNTHLYASDSDWIFHLSSLEYLDMSYVYLGKAQNLLQVLNTLPSLSIIEMENCNLNELHPQNLVRATTISKLQVLNLVGNGLEAQILDAFHNLTSITFIDLSLNNLNSTPLWLSSCNKLVSLFLANNVFSGSFPSVLQNLTSLIYLGLSENSFDYVPSWLGRIKGIQYLNLSGNNISVIDGSVTSILGNCCRLHALDMSRNNVQRDALGDYIQPGCVRHALMELDLSNNEFNDSLPEWLGQVENLCDLRVYDSNLVGTLSCDMMTKLVNLEVLELSNNNLIGSLPDCFGQLIKLKALFLSSNHFLGVIPKSLEKLVSLKYIDLSRNSLSGTIPQSIDQLQKLNTFYLSNNNLHGKIPNSFSQLLNLHNLDMSLNHLESLVSEIRWPKQLVHLNLTNNNFTGSLLQDIADRLPNVTHLLLGNNRISGPISNSLCKIDSLYNLDLSGNMLSGKISNCWSVTQRLNEVNFACNKLSGVIPSSLDNLPLAWLHLNNNSLYGRFPLSLANLKHLLILDLGENHLSGIIPSWIGNIFSSMQILRLRQNKLNGAIPLQLCKLSALQILDLSNSNLMGSIPHCIGNLTGMISGKKSFVTQPSEGLDILKGPIPRGNQLSSLDDPFIYAGNPFLCGHPRPNECFANDSQHGEVEDEDGKEHKPEKLWFRFGLVLLISVCTSDLGL</sequence>
<keyword evidence="6" id="KW-0472">Membrane</keyword>
<dbReference type="InterPro" id="IPR052595">
    <property type="entry name" value="LRRC69/RLP"/>
</dbReference>
<dbReference type="FunFam" id="3.80.10.10:FF:000221">
    <property type="entry name" value="Leucine-rich repeat receptor-like protein kinase PXL1"/>
    <property type="match status" value="1"/>
</dbReference>
<evidence type="ECO:0000313" key="7">
    <source>
        <dbReference type="EMBL" id="KAK7393227.1"/>
    </source>
</evidence>
<keyword evidence="5" id="KW-1133">Transmembrane helix</keyword>
<dbReference type="InterPro" id="IPR001611">
    <property type="entry name" value="Leu-rich_rpt"/>
</dbReference>
<gene>
    <name evidence="7" type="ORF">VNO78_21771</name>
</gene>
<evidence type="ECO:0000256" key="5">
    <source>
        <dbReference type="ARBA" id="ARBA00022989"/>
    </source>
</evidence>
<dbReference type="EMBL" id="JAYMYS010000005">
    <property type="protein sequence ID" value="KAK7393227.1"/>
    <property type="molecule type" value="Genomic_DNA"/>
</dbReference>
<evidence type="ECO:0000313" key="8">
    <source>
        <dbReference type="Proteomes" id="UP001386955"/>
    </source>
</evidence>
<dbReference type="InterPro" id="IPR003591">
    <property type="entry name" value="Leu-rich_rpt_typical-subtyp"/>
</dbReference>
<dbReference type="Proteomes" id="UP001386955">
    <property type="component" value="Unassembled WGS sequence"/>
</dbReference>
<keyword evidence="3" id="KW-0812">Transmembrane</keyword>
<accession>A0AAN9SC57</accession>
<evidence type="ECO:0000256" key="3">
    <source>
        <dbReference type="ARBA" id="ARBA00022692"/>
    </source>
</evidence>
<keyword evidence="8" id="KW-1185">Reference proteome</keyword>
<dbReference type="AlphaFoldDB" id="A0AAN9SC57"/>
<proteinExistence type="predicted"/>